<keyword evidence="1" id="KW-0808">Transferase</keyword>
<keyword evidence="1" id="KW-0675">Receptor</keyword>
<accession>A0A392QA34</accession>
<dbReference type="EMBL" id="LXQA010122819">
    <property type="protein sequence ID" value="MCI21004.1"/>
    <property type="molecule type" value="Genomic_DNA"/>
</dbReference>
<comment type="caution">
    <text evidence="1">The sequence shown here is derived from an EMBL/GenBank/DDBJ whole genome shotgun (WGS) entry which is preliminary data.</text>
</comment>
<keyword evidence="1" id="KW-0418">Kinase</keyword>
<dbReference type="GO" id="GO:0016301">
    <property type="term" value="F:kinase activity"/>
    <property type="evidence" value="ECO:0007669"/>
    <property type="project" value="UniProtKB-KW"/>
</dbReference>
<feature type="non-terminal residue" evidence="1">
    <location>
        <position position="1"/>
    </location>
</feature>
<sequence length="112" mass="12438">DTMLQEKSQKSVVKLIGHVDVLQNMTSLTEACFKSLKVVNFTNNLFQGSCLFLSSPGDCDPRLIGYPLRFGECWKGNGACVDWIRITSSDGNISVVNFQFLMSLILGPYLLN</sequence>
<protein>
    <submittedName>
        <fullName evidence="1">Putative receptor protein kinase TMK1-like</fullName>
    </submittedName>
</protein>
<reference evidence="1 2" key="1">
    <citation type="journal article" date="2018" name="Front. Plant Sci.">
        <title>Red Clover (Trifolium pratense) and Zigzag Clover (T. medium) - A Picture of Genomic Similarities and Differences.</title>
        <authorList>
            <person name="Dluhosova J."/>
            <person name="Istvanek J."/>
            <person name="Nedelnik J."/>
            <person name="Repkova J."/>
        </authorList>
    </citation>
    <scope>NUCLEOTIDE SEQUENCE [LARGE SCALE GENOMIC DNA]</scope>
    <source>
        <strain evidence="2">cv. 10/8</strain>
        <tissue evidence="1">Leaf</tissue>
    </source>
</reference>
<dbReference type="Proteomes" id="UP000265520">
    <property type="component" value="Unassembled WGS sequence"/>
</dbReference>
<evidence type="ECO:0000313" key="2">
    <source>
        <dbReference type="Proteomes" id="UP000265520"/>
    </source>
</evidence>
<proteinExistence type="predicted"/>
<keyword evidence="2" id="KW-1185">Reference proteome</keyword>
<name>A0A392QA34_9FABA</name>
<evidence type="ECO:0000313" key="1">
    <source>
        <dbReference type="EMBL" id="MCI21004.1"/>
    </source>
</evidence>
<dbReference type="AlphaFoldDB" id="A0A392QA34"/>
<organism evidence="1 2">
    <name type="scientific">Trifolium medium</name>
    <dbReference type="NCBI Taxonomy" id="97028"/>
    <lineage>
        <taxon>Eukaryota</taxon>
        <taxon>Viridiplantae</taxon>
        <taxon>Streptophyta</taxon>
        <taxon>Embryophyta</taxon>
        <taxon>Tracheophyta</taxon>
        <taxon>Spermatophyta</taxon>
        <taxon>Magnoliopsida</taxon>
        <taxon>eudicotyledons</taxon>
        <taxon>Gunneridae</taxon>
        <taxon>Pentapetalae</taxon>
        <taxon>rosids</taxon>
        <taxon>fabids</taxon>
        <taxon>Fabales</taxon>
        <taxon>Fabaceae</taxon>
        <taxon>Papilionoideae</taxon>
        <taxon>50 kb inversion clade</taxon>
        <taxon>NPAAA clade</taxon>
        <taxon>Hologalegina</taxon>
        <taxon>IRL clade</taxon>
        <taxon>Trifolieae</taxon>
        <taxon>Trifolium</taxon>
    </lineage>
</organism>